<feature type="binding site" evidence="11">
    <location>
        <begin position="14"/>
        <end position="19"/>
    </location>
    <ligand>
        <name>ATP</name>
        <dbReference type="ChEBI" id="CHEBI:30616"/>
    </ligand>
</feature>
<comment type="subunit">
    <text evidence="11">Monomer.</text>
</comment>
<keyword evidence="11" id="KW-0460">Magnesium</keyword>
<keyword evidence="6 11" id="KW-0547">Nucleotide-binding</keyword>
<dbReference type="GO" id="GO:0008652">
    <property type="term" value="P:amino acid biosynthetic process"/>
    <property type="evidence" value="ECO:0007669"/>
    <property type="project" value="UniProtKB-KW"/>
</dbReference>
<dbReference type="CDD" id="cd00464">
    <property type="entry name" value="SK"/>
    <property type="match status" value="1"/>
</dbReference>
<keyword evidence="7 11" id="KW-0418">Kinase</keyword>
<evidence type="ECO:0000256" key="7">
    <source>
        <dbReference type="ARBA" id="ARBA00022777"/>
    </source>
</evidence>
<accession>A0A318E4J6</accession>
<dbReference type="GO" id="GO:0005829">
    <property type="term" value="C:cytosol"/>
    <property type="evidence" value="ECO:0007669"/>
    <property type="project" value="TreeGrafter"/>
</dbReference>
<evidence type="ECO:0000259" key="12">
    <source>
        <dbReference type="SMART" id="SM00382"/>
    </source>
</evidence>
<dbReference type="HAMAP" id="MF_00109">
    <property type="entry name" value="Shikimate_kinase"/>
    <property type="match status" value="1"/>
</dbReference>
<dbReference type="GO" id="GO:0000287">
    <property type="term" value="F:magnesium ion binding"/>
    <property type="evidence" value="ECO:0007669"/>
    <property type="project" value="UniProtKB-UniRule"/>
</dbReference>
<comment type="function">
    <text evidence="11">Catalyzes the specific phosphorylation of the 3-hydroxyl group of shikimic acid using ATP as a cosubstrate.</text>
</comment>
<evidence type="ECO:0000256" key="9">
    <source>
        <dbReference type="ARBA" id="ARBA00023141"/>
    </source>
</evidence>
<comment type="similarity">
    <text evidence="2 11">Belongs to the shikimate kinase family.</text>
</comment>
<evidence type="ECO:0000313" key="13">
    <source>
        <dbReference type="EMBL" id="PXV64863.1"/>
    </source>
</evidence>
<comment type="subcellular location">
    <subcellularLocation>
        <location evidence="11">Cytoplasm</location>
    </subcellularLocation>
</comment>
<comment type="catalytic activity">
    <reaction evidence="10 11">
        <text>shikimate + ATP = 3-phosphoshikimate + ADP + H(+)</text>
        <dbReference type="Rhea" id="RHEA:13121"/>
        <dbReference type="ChEBI" id="CHEBI:15378"/>
        <dbReference type="ChEBI" id="CHEBI:30616"/>
        <dbReference type="ChEBI" id="CHEBI:36208"/>
        <dbReference type="ChEBI" id="CHEBI:145989"/>
        <dbReference type="ChEBI" id="CHEBI:456216"/>
        <dbReference type="EC" id="2.7.1.71"/>
    </reaction>
</comment>
<keyword evidence="4 11" id="KW-0028">Amino-acid biosynthesis</keyword>
<dbReference type="AlphaFoldDB" id="A0A318E4J6"/>
<evidence type="ECO:0000256" key="6">
    <source>
        <dbReference type="ARBA" id="ARBA00022741"/>
    </source>
</evidence>
<keyword evidence="9 11" id="KW-0057">Aromatic amino acid biosynthesis</keyword>
<feature type="binding site" evidence="11">
    <location>
        <position position="18"/>
    </location>
    <ligand>
        <name>Mg(2+)</name>
        <dbReference type="ChEBI" id="CHEBI:18420"/>
    </ligand>
</feature>
<keyword evidence="5 11" id="KW-0808">Transferase</keyword>
<dbReference type="OrthoDB" id="9800332at2"/>
<organism evidence="13 14">
    <name type="scientific">Sinimarinibacterium flocculans</name>
    <dbReference type="NCBI Taxonomy" id="985250"/>
    <lineage>
        <taxon>Bacteria</taxon>
        <taxon>Pseudomonadati</taxon>
        <taxon>Pseudomonadota</taxon>
        <taxon>Gammaproteobacteria</taxon>
        <taxon>Nevskiales</taxon>
        <taxon>Nevskiaceae</taxon>
        <taxon>Sinimarinibacterium</taxon>
    </lineage>
</organism>
<comment type="pathway">
    <text evidence="1 11">Metabolic intermediate biosynthesis; chorismate biosynthesis; chorismate from D-erythrose 4-phosphate and phosphoenolpyruvate: step 5/7.</text>
</comment>
<dbReference type="RefSeq" id="WP_110266413.1">
    <property type="nucleotide sequence ID" value="NZ_CAKZQT010000005.1"/>
</dbReference>
<dbReference type="GO" id="GO:0009423">
    <property type="term" value="P:chorismate biosynthetic process"/>
    <property type="evidence" value="ECO:0007669"/>
    <property type="project" value="UniProtKB-UniRule"/>
</dbReference>
<dbReference type="EC" id="2.7.1.71" evidence="3 11"/>
<dbReference type="Pfam" id="PF01202">
    <property type="entry name" value="SKI"/>
    <property type="match status" value="1"/>
</dbReference>
<dbReference type="PROSITE" id="PS01128">
    <property type="entry name" value="SHIKIMATE_KINASE"/>
    <property type="match status" value="1"/>
</dbReference>
<comment type="cofactor">
    <cofactor evidence="11">
        <name>Mg(2+)</name>
        <dbReference type="ChEBI" id="CHEBI:18420"/>
    </cofactor>
    <text evidence="11">Binds 1 Mg(2+) ion per subunit.</text>
</comment>
<evidence type="ECO:0000256" key="3">
    <source>
        <dbReference type="ARBA" id="ARBA00012154"/>
    </source>
</evidence>
<gene>
    <name evidence="11" type="primary">aroK</name>
    <name evidence="13" type="ORF">C8D93_11135</name>
</gene>
<proteinExistence type="inferred from homology"/>
<evidence type="ECO:0000256" key="11">
    <source>
        <dbReference type="HAMAP-Rule" id="MF_00109"/>
    </source>
</evidence>
<dbReference type="NCBIfam" id="NF003456">
    <property type="entry name" value="PRK05057.1"/>
    <property type="match status" value="1"/>
</dbReference>
<dbReference type="Gene3D" id="3.40.50.300">
    <property type="entry name" value="P-loop containing nucleotide triphosphate hydrolases"/>
    <property type="match status" value="1"/>
</dbReference>
<dbReference type="GO" id="GO:0005524">
    <property type="term" value="F:ATP binding"/>
    <property type="evidence" value="ECO:0007669"/>
    <property type="project" value="UniProtKB-UniRule"/>
</dbReference>
<dbReference type="PRINTS" id="PR01100">
    <property type="entry name" value="SHIKIMTKNASE"/>
</dbReference>
<feature type="domain" description="AAA+ ATPase" evidence="12">
    <location>
        <begin position="3"/>
        <end position="137"/>
    </location>
</feature>
<reference evidence="13 14" key="1">
    <citation type="submission" date="2018-04" db="EMBL/GenBank/DDBJ databases">
        <title>Genomic Encyclopedia of Type Strains, Phase IV (KMG-IV): sequencing the most valuable type-strain genomes for metagenomic binning, comparative biology and taxonomic classification.</title>
        <authorList>
            <person name="Goeker M."/>
        </authorList>
    </citation>
    <scope>NUCLEOTIDE SEQUENCE [LARGE SCALE GENOMIC DNA]</scope>
    <source>
        <strain evidence="13 14">DSM 104150</strain>
    </source>
</reference>
<evidence type="ECO:0000256" key="4">
    <source>
        <dbReference type="ARBA" id="ARBA00022605"/>
    </source>
</evidence>
<keyword evidence="8 11" id="KW-0067">ATP-binding</keyword>
<dbReference type="InterPro" id="IPR000623">
    <property type="entry name" value="Shikimate_kinase/TSH1"/>
</dbReference>
<sequence length="176" mass="19377">MAQGPNIFLVGPMGAGKTTVGRRLAQIRGVRFVDSDHEIERRTGVDIPYIFEREGEAGFRRREAQAIAELSGEGPLVLATGGGAVLDPENRRVLAARGTVIYLHASVEQQLARTQRSEARPLLAQAADRREVLERLFRQRDPLYREIADLVVSTDARSAKCVVRDIADFVDGRPSG</sequence>
<name>A0A318E4J6_9GAMM</name>
<feature type="binding site" evidence="11">
    <location>
        <position position="82"/>
    </location>
    <ligand>
        <name>substrate</name>
    </ligand>
</feature>
<evidence type="ECO:0000256" key="8">
    <source>
        <dbReference type="ARBA" id="ARBA00022840"/>
    </source>
</evidence>
<dbReference type="EMBL" id="QICN01000011">
    <property type="protein sequence ID" value="PXV64863.1"/>
    <property type="molecule type" value="Genomic_DNA"/>
</dbReference>
<evidence type="ECO:0000256" key="10">
    <source>
        <dbReference type="ARBA" id="ARBA00048567"/>
    </source>
</evidence>
<keyword evidence="14" id="KW-1185">Reference proteome</keyword>
<feature type="binding site" evidence="11">
    <location>
        <position position="140"/>
    </location>
    <ligand>
        <name>substrate</name>
    </ligand>
</feature>
<evidence type="ECO:0000256" key="1">
    <source>
        <dbReference type="ARBA" id="ARBA00004842"/>
    </source>
</evidence>
<comment type="caution">
    <text evidence="13">The sequence shown here is derived from an EMBL/GenBank/DDBJ whole genome shotgun (WGS) entry which is preliminary data.</text>
</comment>
<feature type="binding site" evidence="11">
    <location>
        <position position="120"/>
    </location>
    <ligand>
        <name>ATP</name>
        <dbReference type="ChEBI" id="CHEBI:30616"/>
    </ligand>
</feature>
<dbReference type="InterPro" id="IPR003593">
    <property type="entry name" value="AAA+_ATPase"/>
</dbReference>
<dbReference type="InterPro" id="IPR031322">
    <property type="entry name" value="Shikimate/glucono_kinase"/>
</dbReference>
<dbReference type="UniPathway" id="UPA00053">
    <property type="reaction ID" value="UER00088"/>
</dbReference>
<dbReference type="SMART" id="SM00382">
    <property type="entry name" value="AAA"/>
    <property type="match status" value="1"/>
</dbReference>
<feature type="binding site" evidence="11">
    <location>
        <position position="157"/>
    </location>
    <ligand>
        <name>ATP</name>
        <dbReference type="ChEBI" id="CHEBI:30616"/>
    </ligand>
</feature>
<feature type="binding site" evidence="11">
    <location>
        <position position="36"/>
    </location>
    <ligand>
        <name>substrate</name>
    </ligand>
</feature>
<evidence type="ECO:0000256" key="2">
    <source>
        <dbReference type="ARBA" id="ARBA00006997"/>
    </source>
</evidence>
<protein>
    <recommendedName>
        <fullName evidence="3 11">Shikimate kinase</fullName>
        <shortName evidence="11">SK</shortName>
        <ecNumber evidence="3 11">2.7.1.71</ecNumber>
    </recommendedName>
</protein>
<keyword evidence="11" id="KW-0479">Metal-binding</keyword>
<keyword evidence="11" id="KW-0963">Cytoplasm</keyword>
<dbReference type="GO" id="GO:0004765">
    <property type="term" value="F:shikimate kinase activity"/>
    <property type="evidence" value="ECO:0007669"/>
    <property type="project" value="UniProtKB-UniRule"/>
</dbReference>
<evidence type="ECO:0000313" key="14">
    <source>
        <dbReference type="Proteomes" id="UP000248330"/>
    </source>
</evidence>
<dbReference type="Proteomes" id="UP000248330">
    <property type="component" value="Unassembled WGS sequence"/>
</dbReference>
<feature type="binding site" evidence="11">
    <location>
        <position position="60"/>
    </location>
    <ligand>
        <name>substrate</name>
    </ligand>
</feature>
<dbReference type="GO" id="GO:0009073">
    <property type="term" value="P:aromatic amino acid family biosynthetic process"/>
    <property type="evidence" value="ECO:0007669"/>
    <property type="project" value="UniProtKB-KW"/>
</dbReference>
<dbReference type="InterPro" id="IPR027417">
    <property type="entry name" value="P-loop_NTPase"/>
</dbReference>
<dbReference type="PANTHER" id="PTHR21087:SF16">
    <property type="entry name" value="SHIKIMATE KINASE 1, CHLOROPLASTIC"/>
    <property type="match status" value="1"/>
</dbReference>
<evidence type="ECO:0000256" key="5">
    <source>
        <dbReference type="ARBA" id="ARBA00022679"/>
    </source>
</evidence>
<dbReference type="InterPro" id="IPR023000">
    <property type="entry name" value="Shikimate_kinase_CS"/>
</dbReference>
<dbReference type="PANTHER" id="PTHR21087">
    <property type="entry name" value="SHIKIMATE KINASE"/>
    <property type="match status" value="1"/>
</dbReference>
<dbReference type="SUPFAM" id="SSF52540">
    <property type="entry name" value="P-loop containing nucleoside triphosphate hydrolases"/>
    <property type="match status" value="1"/>
</dbReference>